<sequence length="143" mass="15430">MASLTSSLPPATTEIRQWVLGTATELRVLRSSLQQTLVNETFSPNAELGDVPDKMIIVATELATNALRHSLPPTIVRLGRAEVVFVLDVADHDPLVIPEFAEARPPGAGGLGLQLARKLALDIGWYVEGKTKHVWAQFEAPAA</sequence>
<dbReference type="EMBL" id="BMMX01000012">
    <property type="protein sequence ID" value="GGK95488.1"/>
    <property type="molecule type" value="Genomic_DNA"/>
</dbReference>
<dbReference type="InterPro" id="IPR050267">
    <property type="entry name" value="Anti-sigma-factor_SerPK"/>
</dbReference>
<proteinExistence type="predicted"/>
<dbReference type="Proteomes" id="UP000656042">
    <property type="component" value="Unassembled WGS sequence"/>
</dbReference>
<dbReference type="AlphaFoldDB" id="A0A8J3C1B3"/>
<dbReference type="CDD" id="cd16936">
    <property type="entry name" value="HATPase_RsbW-like"/>
    <property type="match status" value="1"/>
</dbReference>
<comment type="caution">
    <text evidence="1">The sequence shown here is derived from an EMBL/GenBank/DDBJ whole genome shotgun (WGS) entry which is preliminary data.</text>
</comment>
<accession>A0A8J3C1B3</accession>
<reference evidence="1" key="2">
    <citation type="submission" date="2020-09" db="EMBL/GenBank/DDBJ databases">
        <authorList>
            <person name="Sun Q."/>
            <person name="Zhou Y."/>
        </authorList>
    </citation>
    <scope>NUCLEOTIDE SEQUENCE</scope>
    <source>
        <strain evidence="1">CGMCC 4.7299</strain>
    </source>
</reference>
<evidence type="ECO:0000313" key="2">
    <source>
        <dbReference type="Proteomes" id="UP000656042"/>
    </source>
</evidence>
<organism evidence="1 2">
    <name type="scientific">Mangrovihabitans endophyticus</name>
    <dbReference type="NCBI Taxonomy" id="1751298"/>
    <lineage>
        <taxon>Bacteria</taxon>
        <taxon>Bacillati</taxon>
        <taxon>Actinomycetota</taxon>
        <taxon>Actinomycetes</taxon>
        <taxon>Micromonosporales</taxon>
        <taxon>Micromonosporaceae</taxon>
        <taxon>Mangrovihabitans</taxon>
    </lineage>
</organism>
<reference evidence="1" key="1">
    <citation type="journal article" date="2014" name="Int. J. Syst. Evol. Microbiol.">
        <title>Complete genome sequence of Corynebacterium casei LMG S-19264T (=DSM 44701T), isolated from a smear-ripened cheese.</title>
        <authorList>
            <consortium name="US DOE Joint Genome Institute (JGI-PGF)"/>
            <person name="Walter F."/>
            <person name="Albersmeier A."/>
            <person name="Kalinowski J."/>
            <person name="Ruckert C."/>
        </authorList>
    </citation>
    <scope>NUCLEOTIDE SEQUENCE</scope>
    <source>
        <strain evidence="1">CGMCC 4.7299</strain>
    </source>
</reference>
<evidence type="ECO:0008006" key="3">
    <source>
        <dbReference type="Google" id="ProtNLM"/>
    </source>
</evidence>
<dbReference type="Gene3D" id="3.30.565.10">
    <property type="entry name" value="Histidine kinase-like ATPase, C-terminal domain"/>
    <property type="match status" value="1"/>
</dbReference>
<evidence type="ECO:0000313" key="1">
    <source>
        <dbReference type="EMBL" id="GGK95488.1"/>
    </source>
</evidence>
<gene>
    <name evidence="1" type="ORF">GCM10012284_31980</name>
</gene>
<name>A0A8J3C1B3_9ACTN</name>
<dbReference type="PANTHER" id="PTHR35526:SF3">
    <property type="entry name" value="ANTI-SIGMA-F FACTOR RSBW"/>
    <property type="match status" value="1"/>
</dbReference>
<protein>
    <recommendedName>
        <fullName evidence="3">Anti-sigma regulatory factor (Ser/Thr protein kinase)</fullName>
    </recommendedName>
</protein>
<dbReference type="PANTHER" id="PTHR35526">
    <property type="entry name" value="ANTI-SIGMA-F FACTOR RSBW-RELATED"/>
    <property type="match status" value="1"/>
</dbReference>
<keyword evidence="2" id="KW-1185">Reference proteome</keyword>
<dbReference type="SUPFAM" id="SSF55874">
    <property type="entry name" value="ATPase domain of HSP90 chaperone/DNA topoisomerase II/histidine kinase"/>
    <property type="match status" value="1"/>
</dbReference>
<dbReference type="RefSeq" id="WP_189079989.1">
    <property type="nucleotide sequence ID" value="NZ_BMMX01000012.1"/>
</dbReference>
<dbReference type="InterPro" id="IPR036890">
    <property type="entry name" value="HATPase_C_sf"/>
</dbReference>